<sequence length="286" mass="29882">MADPHLRHRIAVRGQGGGAVLLRTDRRRAVNRPGLWIGTSFKMHKTRAESVAYAQRLHSALGEGIAGVRAFVIPSATSLAEVSGALAGGPVLAGAQNAHWADQGAWTGEISVPQAADAGAAIVELGHSERREHFAETDTAVRRKVAACLHHRLRPLVCCGERAEVFARGGSVDHVLAQVAAALEGVPEGEDGLGRVLVAYEPVWAIGESGRPPEPEEIAPVLAALDAEWGGRVSGVLYGGSVGPGNAADLLRVPGVGGLFVGRSAWDVTGFLEILDRAREYAGSTV</sequence>
<comment type="subunit">
    <text evidence="3">Homodimer.</text>
</comment>
<comment type="caution">
    <text evidence="4">The sequence shown here is derived from an EMBL/GenBank/DDBJ whole genome shotgun (WGS) entry which is preliminary data.</text>
</comment>
<reference evidence="4 5" key="1">
    <citation type="submission" date="2020-09" db="EMBL/GenBank/DDBJ databases">
        <title>Diversity and distribution of actinomycetes associated with coral in the coast of Hainan.</title>
        <authorList>
            <person name="Li F."/>
        </authorList>
    </citation>
    <scope>NUCLEOTIDE SEQUENCE [LARGE SCALE GENOMIC DNA]</scope>
    <source>
        <strain evidence="4 5">HNM0947</strain>
    </source>
</reference>
<protein>
    <recommendedName>
        <fullName evidence="3">Triosephosphate isomerase</fullName>
        <ecNumber evidence="3">5.3.1.1</ecNumber>
    </recommendedName>
</protein>
<keyword evidence="2 3" id="KW-0413">Isomerase</keyword>
<proteinExistence type="inferred from homology"/>
<dbReference type="PANTHER" id="PTHR21139">
    <property type="entry name" value="TRIOSEPHOSPHATE ISOMERASE"/>
    <property type="match status" value="1"/>
</dbReference>
<comment type="pathway">
    <text evidence="3">Carbohydrate biosynthesis; gluconeogenesis.</text>
</comment>
<evidence type="ECO:0000256" key="1">
    <source>
        <dbReference type="ARBA" id="ARBA00007422"/>
    </source>
</evidence>
<dbReference type="Gene3D" id="3.20.20.70">
    <property type="entry name" value="Aldolase class I"/>
    <property type="match status" value="1"/>
</dbReference>
<dbReference type="InterPro" id="IPR013785">
    <property type="entry name" value="Aldolase_TIM"/>
</dbReference>
<comment type="pathway">
    <text evidence="3">Carbohydrate degradation; glycolysis; D-glyceraldehyde 3-phosphate from glycerone phosphate: step 1/1.</text>
</comment>
<dbReference type="Pfam" id="PF00121">
    <property type="entry name" value="TIM"/>
    <property type="match status" value="1"/>
</dbReference>
<name>A0ABR9NZU4_9ACTN</name>
<keyword evidence="3" id="KW-0324">Glycolysis</keyword>
<keyword evidence="3" id="KW-0963">Cytoplasm</keyword>
<keyword evidence="5" id="KW-1185">Reference proteome</keyword>
<dbReference type="EMBL" id="JADBGI010000001">
    <property type="protein sequence ID" value="MBE2997116.1"/>
    <property type="molecule type" value="Genomic_DNA"/>
</dbReference>
<dbReference type="GO" id="GO:0004807">
    <property type="term" value="F:triose-phosphate isomerase activity"/>
    <property type="evidence" value="ECO:0007669"/>
    <property type="project" value="UniProtKB-EC"/>
</dbReference>
<comment type="similarity">
    <text evidence="1 3">Belongs to the triosephosphate isomerase family.</text>
</comment>
<dbReference type="InterPro" id="IPR000652">
    <property type="entry name" value="Triosephosphate_isomerase"/>
</dbReference>
<dbReference type="EC" id="5.3.1.1" evidence="3"/>
<evidence type="ECO:0000256" key="2">
    <source>
        <dbReference type="ARBA" id="ARBA00023235"/>
    </source>
</evidence>
<comment type="subcellular location">
    <subcellularLocation>
        <location evidence="3">Cytoplasm</location>
    </subcellularLocation>
</comment>
<keyword evidence="3" id="KW-0312">Gluconeogenesis</keyword>
<dbReference type="Proteomes" id="UP000806528">
    <property type="component" value="Unassembled WGS sequence"/>
</dbReference>
<evidence type="ECO:0000256" key="3">
    <source>
        <dbReference type="RuleBase" id="RU363013"/>
    </source>
</evidence>
<dbReference type="NCBIfam" id="NF000722">
    <property type="entry name" value="PRK00042.2-1"/>
    <property type="match status" value="1"/>
</dbReference>
<organism evidence="4 5">
    <name type="scientific">Nocardiopsis coralli</name>
    <dbReference type="NCBI Taxonomy" id="2772213"/>
    <lineage>
        <taxon>Bacteria</taxon>
        <taxon>Bacillati</taxon>
        <taxon>Actinomycetota</taxon>
        <taxon>Actinomycetes</taxon>
        <taxon>Streptosporangiales</taxon>
        <taxon>Nocardiopsidaceae</taxon>
        <taxon>Nocardiopsis</taxon>
    </lineage>
</organism>
<dbReference type="PANTHER" id="PTHR21139:SF42">
    <property type="entry name" value="TRIOSEPHOSPHATE ISOMERASE"/>
    <property type="match status" value="1"/>
</dbReference>
<evidence type="ECO:0000313" key="5">
    <source>
        <dbReference type="Proteomes" id="UP000806528"/>
    </source>
</evidence>
<dbReference type="PROSITE" id="PS51440">
    <property type="entry name" value="TIM_2"/>
    <property type="match status" value="1"/>
</dbReference>
<comment type="catalytic activity">
    <reaction evidence="3">
        <text>D-glyceraldehyde 3-phosphate = dihydroxyacetone phosphate</text>
        <dbReference type="Rhea" id="RHEA:18585"/>
        <dbReference type="ChEBI" id="CHEBI:57642"/>
        <dbReference type="ChEBI" id="CHEBI:59776"/>
        <dbReference type="EC" id="5.3.1.1"/>
    </reaction>
</comment>
<gene>
    <name evidence="4" type="ORF">IDM40_00150</name>
</gene>
<dbReference type="SUPFAM" id="SSF51351">
    <property type="entry name" value="Triosephosphate isomerase (TIM)"/>
    <property type="match status" value="1"/>
</dbReference>
<evidence type="ECO:0000313" key="4">
    <source>
        <dbReference type="EMBL" id="MBE2997116.1"/>
    </source>
</evidence>
<dbReference type="CDD" id="cd00311">
    <property type="entry name" value="TIM"/>
    <property type="match status" value="1"/>
</dbReference>
<dbReference type="InterPro" id="IPR035990">
    <property type="entry name" value="TIM_sf"/>
</dbReference>
<accession>A0ABR9NZU4</accession>